<dbReference type="InterPro" id="IPR021427">
    <property type="entry name" value="DUF3077"/>
</dbReference>
<dbReference type="Proteomes" id="UP000255303">
    <property type="component" value="Unassembled WGS sequence"/>
</dbReference>
<proteinExistence type="predicted"/>
<evidence type="ECO:0000313" key="9">
    <source>
        <dbReference type="Proteomes" id="UP000255303"/>
    </source>
</evidence>
<accession>A0A379JZU4</accession>
<dbReference type="EMBL" id="UGUW01000004">
    <property type="protein sequence ID" value="SUD60110.1"/>
    <property type="molecule type" value="Genomic_DNA"/>
</dbReference>
<dbReference type="AlphaFoldDB" id="A0A061D1C2"/>
<dbReference type="EMBL" id="UGUV01000002">
    <property type="protein sequence ID" value="SUD53513.1"/>
    <property type="molecule type" value="Genomic_DNA"/>
</dbReference>
<protein>
    <submittedName>
        <fullName evidence="1">DUF3077 domain-containing protein</fullName>
    </submittedName>
    <submittedName>
        <fullName evidence="5">Protein of uncharacterized function (DUF3077)</fullName>
    </submittedName>
</protein>
<dbReference type="RefSeq" id="WP_003460259.1">
    <property type="nucleotide sequence ID" value="NZ_CAJQNA010000058.1"/>
</dbReference>
<dbReference type="EMBL" id="JAOEET010000001">
    <property type="protein sequence ID" value="MDH0565815.1"/>
    <property type="molecule type" value="Genomic_DNA"/>
</dbReference>
<name>A0A061D1C2_ECTOL</name>
<evidence type="ECO:0000313" key="1">
    <source>
        <dbReference type="EMBL" id="MDH0565815.1"/>
    </source>
</evidence>
<evidence type="ECO:0000313" key="6">
    <source>
        <dbReference type="EMBL" id="SUD60110.1"/>
    </source>
</evidence>
<evidence type="ECO:0000313" key="5">
    <source>
        <dbReference type="EMBL" id="SUD53513.1"/>
    </source>
</evidence>
<gene>
    <name evidence="3" type="ORF">DBO86_00150</name>
    <name evidence="4" type="ORF">EGJ44_15515</name>
    <name evidence="2" type="ORF">N5J11_20325</name>
    <name evidence="1" type="ORF">N7671_00735</name>
    <name evidence="5" type="ORF">NCTC10692_04036</name>
    <name evidence="6" type="ORF">NCTC10860_02438</name>
</gene>
<reference evidence="8 9" key="2">
    <citation type="submission" date="2018-06" db="EMBL/GenBank/DDBJ databases">
        <authorList>
            <consortium name="Pathogen Informatics"/>
            <person name="Doyle S."/>
        </authorList>
    </citation>
    <scope>NUCLEOTIDE SEQUENCE [LARGE SCALE GENOMIC DNA]</scope>
    <source>
        <strain evidence="5 9">NCTC10692</strain>
        <strain evidence="6 8">NCTC10860</strain>
    </source>
</reference>
<evidence type="ECO:0000313" key="7">
    <source>
        <dbReference type="Proteomes" id="UP000244052"/>
    </source>
</evidence>
<evidence type="ECO:0000313" key="4">
    <source>
        <dbReference type="EMBL" id="RRW33134.1"/>
    </source>
</evidence>
<evidence type="ECO:0000313" key="10">
    <source>
        <dbReference type="Proteomes" id="UP000272833"/>
    </source>
</evidence>
<dbReference type="Proteomes" id="UP000254084">
    <property type="component" value="Unassembled WGS sequence"/>
</dbReference>
<dbReference type="EMBL" id="RHRS01000042">
    <property type="protein sequence ID" value="RRW33134.1"/>
    <property type="molecule type" value="Genomic_DNA"/>
</dbReference>
<sequence>MKRRRILTQPQEFSRFPAGMLFAVKAGMPVADALEQASNLLACVENLAVQIGDEANRGGDIFAIQYLAEMAKALVDASAGGVFDAEGGQ</sequence>
<organism evidence="5 9">
    <name type="scientific">Ectopseudomonas oleovorans</name>
    <name type="common">Pseudomonas oleovorans</name>
    <dbReference type="NCBI Taxonomy" id="301"/>
    <lineage>
        <taxon>Bacteria</taxon>
        <taxon>Pseudomonadati</taxon>
        <taxon>Pseudomonadota</taxon>
        <taxon>Gammaproteobacteria</taxon>
        <taxon>Pseudomonadales</taxon>
        <taxon>Pseudomonadaceae</taxon>
        <taxon>Ectopseudomonas</taxon>
    </lineage>
</organism>
<dbReference type="GeneID" id="300418774"/>
<dbReference type="Proteomes" id="UP000244052">
    <property type="component" value="Unassembled WGS sequence"/>
</dbReference>
<accession>A0A061D1C2</accession>
<evidence type="ECO:0000313" key="8">
    <source>
        <dbReference type="Proteomes" id="UP000254084"/>
    </source>
</evidence>
<dbReference type="Proteomes" id="UP001161697">
    <property type="component" value="Unassembled WGS sequence"/>
</dbReference>
<evidence type="ECO:0000313" key="3">
    <source>
        <dbReference type="EMBL" id="PTU80957.1"/>
    </source>
</evidence>
<dbReference type="Proteomes" id="UP000272833">
    <property type="component" value="Unassembled WGS sequence"/>
</dbReference>
<keyword evidence="7" id="KW-1185">Reference proteome</keyword>
<dbReference type="EMBL" id="JAOCJE010000001">
    <property type="protein sequence ID" value="MDH1341490.1"/>
    <property type="molecule type" value="Genomic_DNA"/>
</dbReference>
<dbReference type="EMBL" id="QASO01000001">
    <property type="protein sequence ID" value="PTU80957.1"/>
    <property type="molecule type" value="Genomic_DNA"/>
</dbReference>
<reference evidence="3 7" key="1">
    <citation type="submission" date="2018-04" db="EMBL/GenBank/DDBJ databases">
        <title>Pseudomonas sp. nov., isolated from mangrove soil.</title>
        <authorList>
            <person name="Chen C."/>
        </authorList>
    </citation>
    <scope>NUCLEOTIDE SEQUENCE [LARGE SCALE GENOMIC DNA]</scope>
    <source>
        <strain evidence="3 7">JCM 14246</strain>
    </source>
</reference>
<accession>A0A2T5PTA3</accession>
<evidence type="ECO:0000313" key="2">
    <source>
        <dbReference type="EMBL" id="MDH1341490.1"/>
    </source>
</evidence>
<dbReference type="Pfam" id="PF11275">
    <property type="entry name" value="DUF3077"/>
    <property type="match status" value="1"/>
</dbReference>
<reference evidence="4 10" key="3">
    <citation type="submission" date="2018-10" db="EMBL/GenBank/DDBJ databases">
        <title>Transmission dynamics of multidrug resistant bacteria on intensive care unit surfaces.</title>
        <authorList>
            <person name="D'Souza A.W."/>
            <person name="Potter R.F."/>
            <person name="Wallace M."/>
            <person name="Shupe A."/>
            <person name="Patel S."/>
            <person name="Sun S."/>
            <person name="Gul D."/>
            <person name="Kwon J.H."/>
            <person name="Andleeb S."/>
            <person name="Burnham C.-A.D."/>
            <person name="Dantas G."/>
        </authorList>
    </citation>
    <scope>NUCLEOTIDE SEQUENCE [LARGE SCALE GENOMIC DNA]</scope>
    <source>
        <strain evidence="4 10">PO_271</strain>
    </source>
</reference>
<dbReference type="Proteomes" id="UP001159292">
    <property type="component" value="Unassembled WGS sequence"/>
</dbReference>
<reference evidence="1" key="4">
    <citation type="submission" date="2022-09" db="EMBL/GenBank/DDBJ databases">
        <title>Intensive care unit water sources are persistently colonized with multi-drug resistant bacteria and are the site of extensive horizontal gene transfer of antibiotic resistance genes.</title>
        <authorList>
            <person name="Diorio-Toth L."/>
        </authorList>
    </citation>
    <scope>NUCLEOTIDE SEQUENCE</scope>
    <source>
        <strain evidence="2">GD03704</strain>
        <strain evidence="1">GD04000</strain>
    </source>
</reference>